<dbReference type="PIRSF" id="PIRSF016578">
    <property type="entry name" value="HsaA"/>
    <property type="match status" value="1"/>
</dbReference>
<evidence type="ECO:0000259" key="6">
    <source>
        <dbReference type="Pfam" id="PF02771"/>
    </source>
</evidence>
<dbReference type="OrthoDB" id="7316074at2"/>
<dbReference type="PANTHER" id="PTHR43884:SF12">
    <property type="entry name" value="ISOVALERYL-COA DEHYDROGENASE, MITOCHONDRIAL-RELATED"/>
    <property type="match status" value="1"/>
</dbReference>
<dbReference type="PANTHER" id="PTHR43884">
    <property type="entry name" value="ACYL-COA DEHYDROGENASE"/>
    <property type="match status" value="1"/>
</dbReference>
<keyword evidence="8" id="KW-1185">Reference proteome</keyword>
<name>A0A5B8LIK7_9SPHN</name>
<accession>A0A5B8LIK7</accession>
<dbReference type="EMBL" id="CP042306">
    <property type="protein sequence ID" value="QDZ07635.1"/>
    <property type="molecule type" value="Genomic_DNA"/>
</dbReference>
<dbReference type="Pfam" id="PF00441">
    <property type="entry name" value="Acyl-CoA_dh_1"/>
    <property type="match status" value="1"/>
</dbReference>
<keyword evidence="4" id="KW-0274">FAD</keyword>
<dbReference type="SUPFAM" id="SSF47203">
    <property type="entry name" value="Acyl-CoA dehydrogenase C-terminal domain-like"/>
    <property type="match status" value="1"/>
</dbReference>
<sequence>MQGQEFDELLAAVRKIATDVAARHANDVDAQARFPHESVAALRELKVLSAAVPASFGGYGCSMVQQAQLCAAMAHGCSASGMVLAMHLIEVACIARHGMESPYFVDVLKRIVADQTLIASVTSEVGTSGDTRSSICAVQRDGDRFTLEKAATTVSYGQHADALLVTARRAPDAAASDQVLVYLEKGDYTLTPTSAWDTLGMRGTCSPGGQLTAQGPIERIVPGSFADSSAQTMVPYSHILWSALWWGIAADAVSRAAAFIRAAARRNPGVTPPAAGTLALATAELQAMHHHWLQSAAAFDAIADDRDALMAMGWALKMNNQKIQASEAAPRIVHQALQVIGVMGYKNDSPFSVGRHYRDSLSAALMISNERLAEKSASMLLVLKDA</sequence>
<dbReference type="Gene3D" id="1.20.140.10">
    <property type="entry name" value="Butyryl-CoA Dehydrogenase, subunit A, domain 3"/>
    <property type="match status" value="1"/>
</dbReference>
<evidence type="ECO:0000313" key="7">
    <source>
        <dbReference type="EMBL" id="QDZ07635.1"/>
    </source>
</evidence>
<organism evidence="7 8">
    <name type="scientific">Sphingomonas panacisoli</name>
    <dbReference type="NCBI Taxonomy" id="1813879"/>
    <lineage>
        <taxon>Bacteria</taxon>
        <taxon>Pseudomonadati</taxon>
        <taxon>Pseudomonadota</taxon>
        <taxon>Alphaproteobacteria</taxon>
        <taxon>Sphingomonadales</taxon>
        <taxon>Sphingomonadaceae</taxon>
        <taxon>Sphingomonas</taxon>
    </lineage>
</organism>
<dbReference type="SUPFAM" id="SSF56645">
    <property type="entry name" value="Acyl-CoA dehydrogenase NM domain-like"/>
    <property type="match status" value="1"/>
</dbReference>
<proteinExistence type="inferred from homology"/>
<dbReference type="GO" id="GO:0003995">
    <property type="term" value="F:acyl-CoA dehydrogenase activity"/>
    <property type="evidence" value="ECO:0007669"/>
    <property type="project" value="TreeGrafter"/>
</dbReference>
<dbReference type="InterPro" id="IPR036250">
    <property type="entry name" value="AcylCo_DH-like_C"/>
</dbReference>
<feature type="domain" description="Acyl-CoA dehydrogenase/oxidase N-terminal" evidence="6">
    <location>
        <begin position="5"/>
        <end position="100"/>
    </location>
</feature>
<evidence type="ECO:0000256" key="1">
    <source>
        <dbReference type="ARBA" id="ARBA00001974"/>
    </source>
</evidence>
<dbReference type="GO" id="GO:0050660">
    <property type="term" value="F:flavin adenine dinucleotide binding"/>
    <property type="evidence" value="ECO:0007669"/>
    <property type="project" value="InterPro"/>
</dbReference>
<dbReference type="InterPro" id="IPR009075">
    <property type="entry name" value="AcylCo_DH/oxidase_C"/>
</dbReference>
<dbReference type="Proteomes" id="UP000315673">
    <property type="component" value="Chromosome"/>
</dbReference>
<keyword evidence="3" id="KW-0285">Flavoprotein</keyword>
<dbReference type="AlphaFoldDB" id="A0A5B8LIK7"/>
<evidence type="ECO:0000259" key="5">
    <source>
        <dbReference type="Pfam" id="PF00441"/>
    </source>
</evidence>
<comment type="cofactor">
    <cofactor evidence="1">
        <name>FAD</name>
        <dbReference type="ChEBI" id="CHEBI:57692"/>
    </cofactor>
</comment>
<dbReference type="InterPro" id="IPR046373">
    <property type="entry name" value="Acyl-CoA_Oxase/DH_mid-dom_sf"/>
</dbReference>
<protein>
    <submittedName>
        <fullName evidence="7">Acyl-CoA dehydrogenase</fullName>
    </submittedName>
</protein>
<dbReference type="InterPro" id="IPR009100">
    <property type="entry name" value="AcylCoA_DH/oxidase_NM_dom_sf"/>
</dbReference>
<evidence type="ECO:0000256" key="3">
    <source>
        <dbReference type="ARBA" id="ARBA00022630"/>
    </source>
</evidence>
<evidence type="ECO:0000256" key="4">
    <source>
        <dbReference type="ARBA" id="ARBA00022827"/>
    </source>
</evidence>
<dbReference type="Gene3D" id="2.40.110.10">
    <property type="entry name" value="Butyryl-CoA Dehydrogenase, subunit A, domain 2"/>
    <property type="match status" value="1"/>
</dbReference>
<gene>
    <name evidence="7" type="ORF">FPZ24_09145</name>
</gene>
<dbReference type="InterPro" id="IPR037069">
    <property type="entry name" value="AcylCoA_DH/ox_N_sf"/>
</dbReference>
<dbReference type="InterPro" id="IPR013786">
    <property type="entry name" value="AcylCoA_DH/ox_N"/>
</dbReference>
<dbReference type="KEGG" id="spai:FPZ24_09145"/>
<reference evidence="7 8" key="1">
    <citation type="submission" date="2019-07" db="EMBL/GenBank/DDBJ databases">
        <title>Full genome sequence of Sphingomonas sp. 4R-6-7(HKS19).</title>
        <authorList>
            <person name="Im W.-T."/>
        </authorList>
    </citation>
    <scope>NUCLEOTIDE SEQUENCE [LARGE SCALE GENOMIC DNA]</scope>
    <source>
        <strain evidence="7 8">HKS19</strain>
    </source>
</reference>
<dbReference type="Pfam" id="PF02771">
    <property type="entry name" value="Acyl-CoA_dh_N"/>
    <property type="match status" value="1"/>
</dbReference>
<feature type="domain" description="Acyl-CoA dehydrogenase/oxidase C-terminal" evidence="5">
    <location>
        <begin position="235"/>
        <end position="363"/>
    </location>
</feature>
<evidence type="ECO:0000313" key="8">
    <source>
        <dbReference type="Proteomes" id="UP000315673"/>
    </source>
</evidence>
<evidence type="ECO:0000256" key="2">
    <source>
        <dbReference type="ARBA" id="ARBA00009347"/>
    </source>
</evidence>
<comment type="similarity">
    <text evidence="2">Belongs to the acyl-CoA dehydrogenase family.</text>
</comment>
<dbReference type="Gene3D" id="1.10.540.10">
    <property type="entry name" value="Acyl-CoA dehydrogenase/oxidase, N-terminal domain"/>
    <property type="match status" value="1"/>
</dbReference>